<dbReference type="Gene3D" id="2.70.150.10">
    <property type="entry name" value="Calcium-transporting ATPase, cytoplasmic transduction domain A"/>
    <property type="match status" value="1"/>
</dbReference>
<dbReference type="SUPFAM" id="SSF56784">
    <property type="entry name" value="HAD-like"/>
    <property type="match status" value="1"/>
</dbReference>
<dbReference type="Pfam" id="PF16212">
    <property type="entry name" value="PhoLip_ATPase_C"/>
    <property type="match status" value="1"/>
</dbReference>
<dbReference type="SFLD" id="SFLDF00027">
    <property type="entry name" value="p-type_atpase"/>
    <property type="match status" value="1"/>
</dbReference>
<dbReference type="InParanoid" id="A0A078AGR8"/>
<dbReference type="SFLD" id="SFLDS00003">
    <property type="entry name" value="Haloacid_Dehalogenase"/>
    <property type="match status" value="1"/>
</dbReference>
<dbReference type="SUPFAM" id="SSF81665">
    <property type="entry name" value="Calcium ATPase, transmembrane domain M"/>
    <property type="match status" value="1"/>
</dbReference>
<evidence type="ECO:0000256" key="8">
    <source>
        <dbReference type="SAM" id="Phobius"/>
    </source>
</evidence>
<dbReference type="InterPro" id="IPR044492">
    <property type="entry name" value="P_typ_ATPase_HD_dom"/>
</dbReference>
<dbReference type="InterPro" id="IPR023299">
    <property type="entry name" value="ATPase_P-typ_cyto_dom_N"/>
</dbReference>
<dbReference type="PRINTS" id="PR00119">
    <property type="entry name" value="CATATPASE"/>
</dbReference>
<keyword evidence="6 8" id="KW-1133">Transmembrane helix</keyword>
<feature type="transmembrane region" description="Helical" evidence="8">
    <location>
        <begin position="934"/>
        <end position="955"/>
    </location>
</feature>
<evidence type="ECO:0000256" key="7">
    <source>
        <dbReference type="ARBA" id="ARBA00023136"/>
    </source>
</evidence>
<evidence type="ECO:0000256" key="3">
    <source>
        <dbReference type="ARBA" id="ARBA00022723"/>
    </source>
</evidence>
<keyword evidence="5" id="KW-1278">Translocase</keyword>
<dbReference type="Gene3D" id="3.40.50.1000">
    <property type="entry name" value="HAD superfamily/HAD-like"/>
    <property type="match status" value="1"/>
</dbReference>
<dbReference type="EMBL" id="CCKQ01008591">
    <property type="protein sequence ID" value="CDW80053.1"/>
    <property type="molecule type" value="Genomic_DNA"/>
</dbReference>
<dbReference type="AlphaFoldDB" id="A0A078AGR8"/>
<dbReference type="Pfam" id="PF00122">
    <property type="entry name" value="E1-E2_ATPase"/>
    <property type="match status" value="1"/>
</dbReference>
<feature type="transmembrane region" description="Helical" evidence="8">
    <location>
        <begin position="247"/>
        <end position="272"/>
    </location>
</feature>
<evidence type="ECO:0000313" key="11">
    <source>
        <dbReference type="EMBL" id="CDW80053.1"/>
    </source>
</evidence>
<dbReference type="Gene3D" id="3.40.1110.10">
    <property type="entry name" value="Calcium-transporting ATPase, cytoplasmic domain N"/>
    <property type="match status" value="1"/>
</dbReference>
<dbReference type="GO" id="GO:0140326">
    <property type="term" value="F:ATPase-coupled intramembrane lipid transporter activity"/>
    <property type="evidence" value="ECO:0007669"/>
    <property type="project" value="TreeGrafter"/>
</dbReference>
<keyword evidence="2 8" id="KW-0812">Transmembrane</keyword>
<comment type="subcellular location">
    <subcellularLocation>
        <location evidence="1">Membrane</location>
        <topology evidence="1">Multi-pass membrane protein</topology>
    </subcellularLocation>
</comment>
<feature type="transmembrane region" description="Helical" evidence="8">
    <location>
        <begin position="862"/>
        <end position="881"/>
    </location>
</feature>
<proteinExistence type="predicted"/>
<protein>
    <submittedName>
        <fullName evidence="11">Probable phospholipid-transporting atpase ih</fullName>
    </submittedName>
</protein>
<feature type="transmembrane region" description="Helical" evidence="8">
    <location>
        <begin position="6"/>
        <end position="23"/>
    </location>
</feature>
<evidence type="ECO:0000259" key="10">
    <source>
        <dbReference type="Pfam" id="PF16212"/>
    </source>
</evidence>
<dbReference type="PROSITE" id="PS00154">
    <property type="entry name" value="ATPASE_E1_E2"/>
    <property type="match status" value="1"/>
</dbReference>
<dbReference type="InterPro" id="IPR023298">
    <property type="entry name" value="ATPase_P-typ_TM_dom_sf"/>
</dbReference>
<dbReference type="InterPro" id="IPR036412">
    <property type="entry name" value="HAD-like_sf"/>
</dbReference>
<dbReference type="InterPro" id="IPR008250">
    <property type="entry name" value="ATPase_P-typ_transduc_dom_A_sf"/>
</dbReference>
<dbReference type="InterPro" id="IPR023214">
    <property type="entry name" value="HAD_sf"/>
</dbReference>
<keyword evidence="12" id="KW-1185">Reference proteome</keyword>
<evidence type="ECO:0000256" key="4">
    <source>
        <dbReference type="ARBA" id="ARBA00022842"/>
    </source>
</evidence>
<dbReference type="SFLD" id="SFLDG00002">
    <property type="entry name" value="C1.7:_P-type_atpase_like"/>
    <property type="match status" value="1"/>
</dbReference>
<dbReference type="PANTHER" id="PTHR24092">
    <property type="entry name" value="PROBABLE PHOSPHOLIPID-TRANSPORTING ATPASE"/>
    <property type="match status" value="1"/>
</dbReference>
<gene>
    <name evidence="11" type="primary">Contig7007.g7500</name>
    <name evidence="11" type="ORF">STYLEM_9048</name>
</gene>
<dbReference type="GO" id="GO:0005524">
    <property type="term" value="F:ATP binding"/>
    <property type="evidence" value="ECO:0007669"/>
    <property type="project" value="InterPro"/>
</dbReference>
<keyword evidence="3" id="KW-0479">Metal-binding</keyword>
<sequence>MYSIIPLAFVVFLGMIRELIADVKRWKKDKETNNRIFNLVRKEQVVQVKSQDLRVGDIIELHDDQIVPADCVLLSSSDNNGQCFVQTSSLDGEKNLKPKLAIKFIQDNVNRIIKEDVQLLLIYNQPSRALYEFDGTIETNEIGQESKISKNLDFKQFIHAGSTIKNSNKILAIIIYTGNQTKLFLNQGSYHYKQSLIEKQLNIILFINLFIILGVSAIMAGRLFSSVRDEGKSLKYIFPEENPDPTFYAGTGFASFYILMNSFIPLSLVITLEISKLWYSKFIEDDAEMITIVDDGASIDSCRVQNMTIHEELGNINYILCDKTGTLTQNELVFKAFATNQLVFEGIIEEILSKSQSFKNSEDYLNFWRCLCLCHDAISIQKNDLYSISSASLDEQILLQMSSSSNFARFLKKDSDTMTIQLQDKEEIYDVLKVFEFDSTRKMMSVIVKNVQSQKIYLFSKGADMAILPILKFEKSSEDIHKETLSNINKYAKQGFRILVFGYREIEESQLQSILRGKLNSQQVECGLSLLGITAVEDLLQENVTQCIQDFKEANINVLMLTGDKGETAEQVGYSCGLFKVGQKIIKLDDMELNKVQIGGQVDLIKDNKDLENTVFMVSGNKIAELFSGSQNNQKQLKTIFESCKAGILFRLSPGQKAQVASFIKSQINGAVTLAVGDGANDVNMIQQAHVGVGIFGKEGNQAAQFSDYAIPQFKHLRRLLFWHGRTYALRFSNFTKWFIWKNSIFSIILLYHSFDTKYSAGNLVPDFFYAVYDVLFTNLAILMYCIIDQDVDYKFTNKEDQLKFKLSNYYNHTRERVVKTTIRQYWIWLIYIFIASLPIYYVTQYSYNHAIVTSDGKTDGLMTIGFAITTSMVTAHHIMITIATRNWTFFAVILYILSFLAFMPLGIIVEDNIPANSLYATAFTDGMIQPQQWLTIIITSAMVVFPYYIVYNIWHLILYSKYNY</sequence>
<dbReference type="GO" id="GO:0016887">
    <property type="term" value="F:ATP hydrolysis activity"/>
    <property type="evidence" value="ECO:0007669"/>
    <property type="project" value="InterPro"/>
</dbReference>
<feature type="transmembrane region" description="Helical" evidence="8">
    <location>
        <begin position="826"/>
        <end position="842"/>
    </location>
</feature>
<dbReference type="Pfam" id="PF13246">
    <property type="entry name" value="Cation_ATPase"/>
    <property type="match status" value="1"/>
</dbReference>
<feature type="transmembrane region" description="Helical" evidence="8">
    <location>
        <begin position="888"/>
        <end position="910"/>
    </location>
</feature>
<evidence type="ECO:0000256" key="6">
    <source>
        <dbReference type="ARBA" id="ARBA00022989"/>
    </source>
</evidence>
<reference evidence="11 12" key="1">
    <citation type="submission" date="2014-06" db="EMBL/GenBank/DDBJ databases">
        <authorList>
            <person name="Swart Estienne"/>
        </authorList>
    </citation>
    <scope>NUCLEOTIDE SEQUENCE [LARGE SCALE GENOMIC DNA]</scope>
    <source>
        <strain evidence="11 12">130c</strain>
    </source>
</reference>
<feature type="transmembrane region" description="Helical" evidence="8">
    <location>
        <begin position="738"/>
        <end position="755"/>
    </location>
</feature>
<accession>A0A078AGR8</accession>
<dbReference type="Proteomes" id="UP000039865">
    <property type="component" value="Unassembled WGS sequence"/>
</dbReference>
<dbReference type="NCBIfam" id="TIGR01494">
    <property type="entry name" value="ATPase_P-type"/>
    <property type="match status" value="1"/>
</dbReference>
<dbReference type="SUPFAM" id="SSF81660">
    <property type="entry name" value="Metal cation-transporting ATPase, ATP-binding domain N"/>
    <property type="match status" value="1"/>
</dbReference>
<feature type="transmembrane region" description="Helical" evidence="8">
    <location>
        <begin position="203"/>
        <end position="227"/>
    </location>
</feature>
<evidence type="ECO:0000256" key="5">
    <source>
        <dbReference type="ARBA" id="ARBA00022967"/>
    </source>
</evidence>
<dbReference type="InterPro" id="IPR032630">
    <property type="entry name" value="P_typ_ATPase_c"/>
</dbReference>
<keyword evidence="4" id="KW-0460">Magnesium</keyword>
<feature type="domain" description="P-type ATPase A" evidence="9">
    <location>
        <begin position="38"/>
        <end position="181"/>
    </location>
</feature>
<dbReference type="GO" id="GO:0005886">
    <property type="term" value="C:plasma membrane"/>
    <property type="evidence" value="ECO:0007669"/>
    <property type="project" value="TreeGrafter"/>
</dbReference>
<evidence type="ECO:0000256" key="1">
    <source>
        <dbReference type="ARBA" id="ARBA00004141"/>
    </source>
</evidence>
<dbReference type="InterPro" id="IPR018303">
    <property type="entry name" value="ATPase_P-typ_P_site"/>
</dbReference>
<evidence type="ECO:0000256" key="2">
    <source>
        <dbReference type="ARBA" id="ARBA00022692"/>
    </source>
</evidence>
<feature type="transmembrane region" description="Helical" evidence="8">
    <location>
        <begin position="767"/>
        <end position="788"/>
    </location>
</feature>
<dbReference type="InterPro" id="IPR001757">
    <property type="entry name" value="P_typ_ATPase"/>
</dbReference>
<dbReference type="SUPFAM" id="SSF81653">
    <property type="entry name" value="Calcium ATPase, transduction domain A"/>
    <property type="match status" value="1"/>
</dbReference>
<evidence type="ECO:0000259" key="9">
    <source>
        <dbReference type="Pfam" id="PF00122"/>
    </source>
</evidence>
<organism evidence="11 12">
    <name type="scientific">Stylonychia lemnae</name>
    <name type="common">Ciliate</name>
    <dbReference type="NCBI Taxonomy" id="5949"/>
    <lineage>
        <taxon>Eukaryota</taxon>
        <taxon>Sar</taxon>
        <taxon>Alveolata</taxon>
        <taxon>Ciliophora</taxon>
        <taxon>Intramacronucleata</taxon>
        <taxon>Spirotrichea</taxon>
        <taxon>Stichotrichia</taxon>
        <taxon>Sporadotrichida</taxon>
        <taxon>Oxytrichidae</taxon>
        <taxon>Stylonychinae</taxon>
        <taxon>Stylonychia</taxon>
    </lineage>
</organism>
<evidence type="ECO:0000313" key="12">
    <source>
        <dbReference type="Proteomes" id="UP000039865"/>
    </source>
</evidence>
<feature type="domain" description="P-type ATPase C-terminal" evidence="10">
    <location>
        <begin position="705"/>
        <end position="952"/>
    </location>
</feature>
<dbReference type="GO" id="GO:0046872">
    <property type="term" value="F:metal ion binding"/>
    <property type="evidence" value="ECO:0007669"/>
    <property type="project" value="UniProtKB-KW"/>
</dbReference>
<dbReference type="GO" id="GO:0045332">
    <property type="term" value="P:phospholipid translocation"/>
    <property type="evidence" value="ECO:0007669"/>
    <property type="project" value="TreeGrafter"/>
</dbReference>
<dbReference type="OrthoDB" id="377733at2759"/>
<dbReference type="PANTHER" id="PTHR24092:SF218">
    <property type="entry name" value="PHOSPHOLIPID-TRANSPORTING ATPASE"/>
    <property type="match status" value="1"/>
</dbReference>
<name>A0A078AGR8_STYLE</name>
<keyword evidence="7 8" id="KW-0472">Membrane</keyword>
<dbReference type="InterPro" id="IPR059000">
    <property type="entry name" value="ATPase_P-type_domA"/>
</dbReference>